<evidence type="ECO:0000256" key="3">
    <source>
        <dbReference type="ARBA" id="ARBA00022475"/>
    </source>
</evidence>
<evidence type="ECO:0000256" key="2">
    <source>
        <dbReference type="ARBA" id="ARBA00006679"/>
    </source>
</evidence>
<evidence type="ECO:0000256" key="1">
    <source>
        <dbReference type="ARBA" id="ARBA00004651"/>
    </source>
</evidence>
<protein>
    <submittedName>
        <fullName evidence="9">Putative membrane protein</fullName>
    </submittedName>
</protein>
<keyword evidence="5 8" id="KW-1133">Transmembrane helix</keyword>
<organism evidence="9 10">
    <name type="scientific">Mycolicibacterium chubuense (strain NBB4)</name>
    <name type="common">Mycobacterium chubuense</name>
    <dbReference type="NCBI Taxonomy" id="710421"/>
    <lineage>
        <taxon>Bacteria</taxon>
        <taxon>Bacillati</taxon>
        <taxon>Actinomycetota</taxon>
        <taxon>Actinomycetes</taxon>
        <taxon>Mycobacteriales</taxon>
        <taxon>Mycobacteriaceae</taxon>
        <taxon>Mycolicibacterium</taxon>
    </lineage>
</organism>
<feature type="compositionally biased region" description="Polar residues" evidence="7">
    <location>
        <begin position="1"/>
        <end position="10"/>
    </location>
</feature>
<dbReference type="AlphaFoldDB" id="I4BN52"/>
<feature type="transmembrane region" description="Helical" evidence="8">
    <location>
        <begin position="131"/>
        <end position="154"/>
    </location>
</feature>
<evidence type="ECO:0000256" key="7">
    <source>
        <dbReference type="SAM" id="MobiDB-lite"/>
    </source>
</evidence>
<name>I4BN52_MYCCN</name>
<dbReference type="HOGENOM" id="CLU_1473649_0_0_11"/>
<reference evidence="9 10" key="1">
    <citation type="submission" date="2012-06" db="EMBL/GenBank/DDBJ databases">
        <title>Complete sequence of chromosome of Mycobacterium chubuense NBB4.</title>
        <authorList>
            <consortium name="US DOE Joint Genome Institute"/>
            <person name="Lucas S."/>
            <person name="Han J."/>
            <person name="Lapidus A."/>
            <person name="Cheng J.-F."/>
            <person name="Goodwin L."/>
            <person name="Pitluck S."/>
            <person name="Peters L."/>
            <person name="Mikhailova N."/>
            <person name="Teshima H."/>
            <person name="Detter J.C."/>
            <person name="Han C."/>
            <person name="Tapia R."/>
            <person name="Land M."/>
            <person name="Hauser L."/>
            <person name="Kyrpides N."/>
            <person name="Ivanova N."/>
            <person name="Pagani I."/>
            <person name="Mattes T."/>
            <person name="Holmes A."/>
            <person name="Rutledge P."/>
            <person name="Paulsen I."/>
            <person name="Coleman N."/>
            <person name="Woyke T."/>
        </authorList>
    </citation>
    <scope>NUCLEOTIDE SEQUENCE [LARGE SCALE GENOMIC DNA]</scope>
    <source>
        <strain evidence="9 10">NBB4</strain>
    </source>
</reference>
<dbReference type="OrthoDB" id="4762664at2"/>
<keyword evidence="4 8" id="KW-0812">Transmembrane</keyword>
<dbReference type="PANTHER" id="PTHR33452:SF1">
    <property type="entry name" value="INNER MEMBRANE PROTEIN YPHA-RELATED"/>
    <property type="match status" value="1"/>
</dbReference>
<dbReference type="EMBL" id="CP003053">
    <property type="protein sequence ID" value="AFM18709.1"/>
    <property type="molecule type" value="Genomic_DNA"/>
</dbReference>
<dbReference type="PATRIC" id="fig|710421.3.peg.3981"/>
<dbReference type="Proteomes" id="UP000006057">
    <property type="component" value="Chromosome"/>
</dbReference>
<feature type="transmembrane region" description="Helical" evidence="8">
    <location>
        <begin position="166"/>
        <end position="190"/>
    </location>
</feature>
<evidence type="ECO:0000313" key="10">
    <source>
        <dbReference type="Proteomes" id="UP000006057"/>
    </source>
</evidence>
<evidence type="ECO:0000256" key="8">
    <source>
        <dbReference type="SAM" id="Phobius"/>
    </source>
</evidence>
<keyword evidence="10" id="KW-1185">Reference proteome</keyword>
<proteinExistence type="inferred from homology"/>
<dbReference type="InterPro" id="IPR051907">
    <property type="entry name" value="DoxX-like_oxidoreductase"/>
</dbReference>
<keyword evidence="6 8" id="KW-0472">Membrane</keyword>
<dbReference type="STRING" id="710421.Mycch_3985"/>
<dbReference type="KEGG" id="mcb:Mycch_3985"/>
<evidence type="ECO:0000256" key="6">
    <source>
        <dbReference type="ARBA" id="ARBA00023136"/>
    </source>
</evidence>
<keyword evidence="3" id="KW-1003">Cell membrane</keyword>
<comment type="subcellular location">
    <subcellularLocation>
        <location evidence="1">Cell membrane</location>
        <topology evidence="1">Multi-pass membrane protein</topology>
    </subcellularLocation>
</comment>
<dbReference type="RefSeq" id="WP_014817182.1">
    <property type="nucleotide sequence ID" value="NC_018027.1"/>
</dbReference>
<dbReference type="Pfam" id="PF07681">
    <property type="entry name" value="DoxX"/>
    <property type="match status" value="1"/>
</dbReference>
<dbReference type="GO" id="GO:0005886">
    <property type="term" value="C:plasma membrane"/>
    <property type="evidence" value="ECO:0007669"/>
    <property type="project" value="UniProtKB-SubCell"/>
</dbReference>
<feature type="region of interest" description="Disordered" evidence="7">
    <location>
        <begin position="1"/>
        <end position="32"/>
    </location>
</feature>
<evidence type="ECO:0000313" key="9">
    <source>
        <dbReference type="EMBL" id="AFM18709.1"/>
    </source>
</evidence>
<accession>I4BN52</accession>
<sequence length="204" mass="20434">MSENSTQGPHSTVGLAATTGHPEAAPPRSHAAPDAGTSLALLILRLGVGAAALQAGLIKAFDFSATTGFMAQGGWRLPTFAAFMVTASETLGGIGMLVGALTPLAACSVLGAMLCAWAVNVSGAAFWSAPFNVPFLIGIGAAALLFAGAGAYSVDGRALTRLTWSLRVSAGLLALAFVVAILTWVALYGVNPIHFTAPPGAAAQ</sequence>
<gene>
    <name evidence="9" type="ordered locus">Mycch_3985</name>
</gene>
<feature type="transmembrane region" description="Helical" evidence="8">
    <location>
        <begin position="94"/>
        <end position="119"/>
    </location>
</feature>
<evidence type="ECO:0000256" key="4">
    <source>
        <dbReference type="ARBA" id="ARBA00022692"/>
    </source>
</evidence>
<comment type="similarity">
    <text evidence="2">Belongs to the DoxX family.</text>
</comment>
<dbReference type="eggNOG" id="COG2259">
    <property type="taxonomic scope" value="Bacteria"/>
</dbReference>
<evidence type="ECO:0000256" key="5">
    <source>
        <dbReference type="ARBA" id="ARBA00022989"/>
    </source>
</evidence>
<dbReference type="InterPro" id="IPR032808">
    <property type="entry name" value="DoxX"/>
</dbReference>
<dbReference type="PANTHER" id="PTHR33452">
    <property type="entry name" value="OXIDOREDUCTASE CATD-RELATED"/>
    <property type="match status" value="1"/>
</dbReference>